<evidence type="ECO:0000256" key="3">
    <source>
        <dbReference type="ARBA" id="ARBA00007970"/>
    </source>
</evidence>
<dbReference type="OrthoDB" id="9813612at2"/>
<dbReference type="PATRIC" id="fig|1610491.3.peg.921"/>
<sequence length="382" mass="40758">MTSLLNALVRPEIAPLPVYNAGLSDAAVRARYGVARTIRLGSNENPFGPSPRVAQALTALAAHVGDYPDAHATQLRQALAEGTGMAEERLVFGNGSEELIKLLCEIFLQPGDVVVTQRPVFGLHQIYPEMMGAKVQLLNLTAALGFDVPAWCEALRAGPKLAFLPNPSNPVGCMVDADAMARLLAAAPETTLLVIDEAYYEYARLADGYPDVLAQLATRKGPWMVLRTFSKAWALAGLRVGYGLASSAELAALIDRVRTPFNLNSAAQHAALAAWQDAPHMQRSVVQTVQLREALAQRLQTLAAAGAPLAGLRIAPSVANFLFLDLGRPAAPIAQALLAQGIIVKPWKEDGYTQCLRVSIGQATDNAAFVHALVQAFGQEQA</sequence>
<keyword evidence="7 9" id="KW-0663">Pyridoxal phosphate</keyword>
<accession>A0A0U1Q1X9</accession>
<reference evidence="11 12" key="1">
    <citation type="submission" date="2015-05" db="EMBL/GenBank/DDBJ databases">
        <title>Draft genome sequence of Lampropedia sp. CT6, isolated from the microbial mat of a hot water spring, located at Manikaran, India.</title>
        <authorList>
            <person name="Tripathi C."/>
            <person name="Rani P."/>
            <person name="Mahato N.K."/>
            <person name="Lal R."/>
        </authorList>
    </citation>
    <scope>NUCLEOTIDE SEQUENCE [LARGE SCALE GENOMIC DNA]</scope>
    <source>
        <strain evidence="11 12">CT6</strain>
    </source>
</reference>
<dbReference type="HAMAP" id="MF_01023">
    <property type="entry name" value="HisC_aminotrans_2"/>
    <property type="match status" value="1"/>
</dbReference>
<dbReference type="InterPro" id="IPR005861">
    <property type="entry name" value="HisP_aminotrans"/>
</dbReference>
<evidence type="ECO:0000256" key="8">
    <source>
        <dbReference type="ARBA" id="ARBA00047481"/>
    </source>
</evidence>
<evidence type="ECO:0000313" key="12">
    <source>
        <dbReference type="Proteomes" id="UP000050580"/>
    </source>
</evidence>
<comment type="caution">
    <text evidence="11">The sequence shown here is derived from an EMBL/GenBank/DDBJ whole genome shotgun (WGS) entry which is preliminary data.</text>
</comment>
<dbReference type="EC" id="2.6.1.9" evidence="9"/>
<protein>
    <recommendedName>
        <fullName evidence="9">Histidinol-phosphate aminotransferase</fullName>
        <ecNumber evidence="9">2.6.1.9</ecNumber>
    </recommendedName>
    <alternativeName>
        <fullName evidence="9">Imidazole acetol-phosphate transaminase</fullName>
    </alternativeName>
</protein>
<dbReference type="RefSeq" id="WP_046741106.1">
    <property type="nucleotide sequence ID" value="NZ_LBNQ01000018.1"/>
</dbReference>
<dbReference type="Proteomes" id="UP000050580">
    <property type="component" value="Unassembled WGS sequence"/>
</dbReference>
<dbReference type="InterPro" id="IPR001917">
    <property type="entry name" value="Aminotrans_II_pyridoxalP_BS"/>
</dbReference>
<dbReference type="InterPro" id="IPR015424">
    <property type="entry name" value="PyrdxlP-dep_Trfase"/>
</dbReference>
<dbReference type="CDD" id="cd00609">
    <property type="entry name" value="AAT_like"/>
    <property type="match status" value="1"/>
</dbReference>
<keyword evidence="9" id="KW-0028">Amino-acid biosynthesis</keyword>
<evidence type="ECO:0000256" key="7">
    <source>
        <dbReference type="ARBA" id="ARBA00022898"/>
    </source>
</evidence>
<dbReference type="STRING" id="1610491.AAV94_04320"/>
<dbReference type="GO" id="GO:0004400">
    <property type="term" value="F:histidinol-phosphate transaminase activity"/>
    <property type="evidence" value="ECO:0007669"/>
    <property type="project" value="UniProtKB-UniRule"/>
</dbReference>
<comment type="pathway">
    <text evidence="2 9">Amino-acid biosynthesis; L-histidine biosynthesis; L-histidine from 5-phospho-alpha-D-ribose 1-diphosphate: step 7/9.</text>
</comment>
<dbReference type="Pfam" id="PF00155">
    <property type="entry name" value="Aminotran_1_2"/>
    <property type="match status" value="1"/>
</dbReference>
<dbReference type="InterPro" id="IPR015421">
    <property type="entry name" value="PyrdxlP-dep_Trfase_major"/>
</dbReference>
<dbReference type="EMBL" id="LBNQ01000018">
    <property type="protein sequence ID" value="KKW68595.1"/>
    <property type="molecule type" value="Genomic_DNA"/>
</dbReference>
<evidence type="ECO:0000256" key="4">
    <source>
        <dbReference type="ARBA" id="ARBA00011738"/>
    </source>
</evidence>
<comment type="catalytic activity">
    <reaction evidence="8 9">
        <text>L-histidinol phosphate + 2-oxoglutarate = 3-(imidazol-4-yl)-2-oxopropyl phosphate + L-glutamate</text>
        <dbReference type="Rhea" id="RHEA:23744"/>
        <dbReference type="ChEBI" id="CHEBI:16810"/>
        <dbReference type="ChEBI" id="CHEBI:29985"/>
        <dbReference type="ChEBI" id="CHEBI:57766"/>
        <dbReference type="ChEBI" id="CHEBI:57980"/>
        <dbReference type="EC" id="2.6.1.9"/>
    </reaction>
</comment>
<dbReference type="GO" id="GO:0000105">
    <property type="term" value="P:L-histidine biosynthetic process"/>
    <property type="evidence" value="ECO:0007669"/>
    <property type="project" value="UniProtKB-UniRule"/>
</dbReference>
<evidence type="ECO:0000313" key="11">
    <source>
        <dbReference type="EMBL" id="KKW68595.1"/>
    </source>
</evidence>
<evidence type="ECO:0000256" key="9">
    <source>
        <dbReference type="HAMAP-Rule" id="MF_01023"/>
    </source>
</evidence>
<name>A0A0U1Q1X9_9BURK</name>
<dbReference type="NCBIfam" id="NF003496">
    <property type="entry name" value="PRK05166.1"/>
    <property type="match status" value="1"/>
</dbReference>
<keyword evidence="9" id="KW-0368">Histidine biosynthesis</keyword>
<organism evidence="11 12">
    <name type="scientific">Lampropedia cohaerens</name>
    <dbReference type="NCBI Taxonomy" id="1610491"/>
    <lineage>
        <taxon>Bacteria</taxon>
        <taxon>Pseudomonadati</taxon>
        <taxon>Pseudomonadota</taxon>
        <taxon>Betaproteobacteria</taxon>
        <taxon>Burkholderiales</taxon>
        <taxon>Comamonadaceae</taxon>
        <taxon>Lampropedia</taxon>
    </lineage>
</organism>
<dbReference type="Gene3D" id="3.40.640.10">
    <property type="entry name" value="Type I PLP-dependent aspartate aminotransferase-like (Major domain)"/>
    <property type="match status" value="1"/>
</dbReference>
<evidence type="ECO:0000259" key="10">
    <source>
        <dbReference type="Pfam" id="PF00155"/>
    </source>
</evidence>
<dbReference type="UniPathway" id="UPA00031">
    <property type="reaction ID" value="UER00012"/>
</dbReference>
<dbReference type="Gene3D" id="3.90.1150.10">
    <property type="entry name" value="Aspartate Aminotransferase, domain 1"/>
    <property type="match status" value="1"/>
</dbReference>
<keyword evidence="5 9" id="KW-0032">Aminotransferase</keyword>
<comment type="subunit">
    <text evidence="4 9">Homodimer.</text>
</comment>
<evidence type="ECO:0000256" key="5">
    <source>
        <dbReference type="ARBA" id="ARBA00022576"/>
    </source>
</evidence>
<evidence type="ECO:0000256" key="6">
    <source>
        <dbReference type="ARBA" id="ARBA00022679"/>
    </source>
</evidence>
<dbReference type="InterPro" id="IPR015422">
    <property type="entry name" value="PyrdxlP-dep_Trfase_small"/>
</dbReference>
<dbReference type="InterPro" id="IPR050106">
    <property type="entry name" value="HistidinolP_aminotransfase"/>
</dbReference>
<dbReference type="PANTHER" id="PTHR43643">
    <property type="entry name" value="HISTIDINOL-PHOSPHATE AMINOTRANSFERASE 2"/>
    <property type="match status" value="1"/>
</dbReference>
<dbReference type="InterPro" id="IPR004839">
    <property type="entry name" value="Aminotransferase_I/II_large"/>
</dbReference>
<dbReference type="PANTHER" id="PTHR43643:SF3">
    <property type="entry name" value="HISTIDINOL-PHOSPHATE AMINOTRANSFERASE"/>
    <property type="match status" value="1"/>
</dbReference>
<feature type="modified residue" description="N6-(pyridoxal phosphate)lysine" evidence="9">
    <location>
        <position position="231"/>
    </location>
</feature>
<keyword evidence="6 9" id="KW-0808">Transferase</keyword>
<dbReference type="PROSITE" id="PS00599">
    <property type="entry name" value="AA_TRANSFER_CLASS_2"/>
    <property type="match status" value="1"/>
</dbReference>
<comment type="cofactor">
    <cofactor evidence="1 9">
        <name>pyridoxal 5'-phosphate</name>
        <dbReference type="ChEBI" id="CHEBI:597326"/>
    </cofactor>
</comment>
<dbReference type="GO" id="GO:0030170">
    <property type="term" value="F:pyridoxal phosphate binding"/>
    <property type="evidence" value="ECO:0007669"/>
    <property type="project" value="InterPro"/>
</dbReference>
<proteinExistence type="inferred from homology"/>
<dbReference type="AlphaFoldDB" id="A0A0U1Q1X9"/>
<comment type="similarity">
    <text evidence="3 9">Belongs to the class-II pyridoxal-phosphate-dependent aminotransferase family. Histidinol-phosphate aminotransferase subfamily.</text>
</comment>
<evidence type="ECO:0000256" key="1">
    <source>
        <dbReference type="ARBA" id="ARBA00001933"/>
    </source>
</evidence>
<dbReference type="SUPFAM" id="SSF53383">
    <property type="entry name" value="PLP-dependent transferases"/>
    <property type="match status" value="1"/>
</dbReference>
<keyword evidence="12" id="KW-1185">Reference proteome</keyword>
<gene>
    <name evidence="9" type="primary">hisC</name>
    <name evidence="11" type="ORF">AAV94_04320</name>
</gene>
<evidence type="ECO:0000256" key="2">
    <source>
        <dbReference type="ARBA" id="ARBA00005011"/>
    </source>
</evidence>
<feature type="domain" description="Aminotransferase class I/classII large" evidence="10">
    <location>
        <begin position="38"/>
        <end position="372"/>
    </location>
</feature>